<accession>A0A512C5N4</accession>
<dbReference type="EMBL" id="BJYU01000473">
    <property type="protein sequence ID" value="GEO19377.1"/>
    <property type="molecule type" value="Genomic_DNA"/>
</dbReference>
<reference evidence="1 2" key="1">
    <citation type="submission" date="2019-07" db="EMBL/GenBank/DDBJ databases">
        <title>Whole genome shotgun sequence of Microvirga aerophila NBRC 106136.</title>
        <authorList>
            <person name="Hosoyama A."/>
            <person name="Uohara A."/>
            <person name="Ohji S."/>
            <person name="Ichikawa N."/>
        </authorList>
    </citation>
    <scope>NUCLEOTIDE SEQUENCE [LARGE SCALE GENOMIC DNA]</scope>
    <source>
        <strain evidence="1 2">NBRC 106136</strain>
    </source>
</reference>
<organism evidence="1 2">
    <name type="scientific">Microvirga aerophila</name>
    <dbReference type="NCBI Taxonomy" id="670291"/>
    <lineage>
        <taxon>Bacteria</taxon>
        <taxon>Pseudomonadati</taxon>
        <taxon>Pseudomonadota</taxon>
        <taxon>Alphaproteobacteria</taxon>
        <taxon>Hyphomicrobiales</taxon>
        <taxon>Methylobacteriaceae</taxon>
        <taxon>Microvirga</taxon>
    </lineage>
</organism>
<gene>
    <name evidence="1" type="ORF">MAE02_70730</name>
</gene>
<dbReference type="Proteomes" id="UP000321085">
    <property type="component" value="Unassembled WGS sequence"/>
</dbReference>
<comment type="caution">
    <text evidence="1">The sequence shown here is derived from an EMBL/GenBank/DDBJ whole genome shotgun (WGS) entry which is preliminary data.</text>
</comment>
<sequence length="54" mass="6085">MMCQYCHLDVNDPCHNTQEMRQRAMSHVERCEKALKDDMSDGINPSDGQSAGSI</sequence>
<keyword evidence="2" id="KW-1185">Reference proteome</keyword>
<evidence type="ECO:0000313" key="1">
    <source>
        <dbReference type="EMBL" id="GEO19377.1"/>
    </source>
</evidence>
<evidence type="ECO:0000313" key="2">
    <source>
        <dbReference type="Proteomes" id="UP000321085"/>
    </source>
</evidence>
<protein>
    <submittedName>
        <fullName evidence="1">Uncharacterized protein</fullName>
    </submittedName>
</protein>
<name>A0A512C5N4_9HYPH</name>
<dbReference type="AlphaFoldDB" id="A0A512C5N4"/>
<proteinExistence type="predicted"/>